<evidence type="ECO:0000313" key="1">
    <source>
        <dbReference type="EMBL" id="MPC64128.1"/>
    </source>
</evidence>
<evidence type="ECO:0000313" key="2">
    <source>
        <dbReference type="Proteomes" id="UP000324222"/>
    </source>
</evidence>
<protein>
    <submittedName>
        <fullName evidence="1">Uncharacterized protein</fullName>
    </submittedName>
</protein>
<dbReference type="Proteomes" id="UP000324222">
    <property type="component" value="Unassembled WGS sequence"/>
</dbReference>
<dbReference type="AlphaFoldDB" id="A0A5B7H4R7"/>
<dbReference type="EMBL" id="VSRR010021677">
    <property type="protein sequence ID" value="MPC64128.1"/>
    <property type="molecule type" value="Genomic_DNA"/>
</dbReference>
<reference evidence="1 2" key="1">
    <citation type="submission" date="2019-05" db="EMBL/GenBank/DDBJ databases">
        <title>Another draft genome of Portunus trituberculatus and its Hox gene families provides insights of decapod evolution.</title>
        <authorList>
            <person name="Jeong J.-H."/>
            <person name="Song I."/>
            <person name="Kim S."/>
            <person name="Choi T."/>
            <person name="Kim D."/>
            <person name="Ryu S."/>
            <person name="Kim W."/>
        </authorList>
    </citation>
    <scope>NUCLEOTIDE SEQUENCE [LARGE SCALE GENOMIC DNA]</scope>
    <source>
        <tissue evidence="1">Muscle</tissue>
    </source>
</reference>
<organism evidence="1 2">
    <name type="scientific">Portunus trituberculatus</name>
    <name type="common">Swimming crab</name>
    <name type="synonym">Neptunus trituberculatus</name>
    <dbReference type="NCBI Taxonomy" id="210409"/>
    <lineage>
        <taxon>Eukaryota</taxon>
        <taxon>Metazoa</taxon>
        <taxon>Ecdysozoa</taxon>
        <taxon>Arthropoda</taxon>
        <taxon>Crustacea</taxon>
        <taxon>Multicrustacea</taxon>
        <taxon>Malacostraca</taxon>
        <taxon>Eumalacostraca</taxon>
        <taxon>Eucarida</taxon>
        <taxon>Decapoda</taxon>
        <taxon>Pleocyemata</taxon>
        <taxon>Brachyura</taxon>
        <taxon>Eubrachyura</taxon>
        <taxon>Portunoidea</taxon>
        <taxon>Portunidae</taxon>
        <taxon>Portuninae</taxon>
        <taxon>Portunus</taxon>
    </lineage>
</organism>
<name>A0A5B7H4R7_PORTR</name>
<sequence length="91" mass="9423">MGMCGSVAVSRVRGEERVLVRQVSCGECWGEGVSVKEGDRGVRHGISGRCPDLPGVAGGGDHHSLGSWSPQHSLPSRHPAAAAAVFAVMCE</sequence>
<gene>
    <name evidence="1" type="ORF">E2C01_058239</name>
</gene>
<proteinExistence type="predicted"/>
<accession>A0A5B7H4R7</accession>
<keyword evidence="2" id="KW-1185">Reference proteome</keyword>
<comment type="caution">
    <text evidence="1">The sequence shown here is derived from an EMBL/GenBank/DDBJ whole genome shotgun (WGS) entry which is preliminary data.</text>
</comment>